<keyword evidence="15 22" id="KW-1133">Transmembrane helix</keyword>
<evidence type="ECO:0000256" key="1">
    <source>
        <dbReference type="ARBA" id="ARBA00004162"/>
    </source>
</evidence>
<evidence type="ECO:0000256" key="15">
    <source>
        <dbReference type="ARBA" id="ARBA00022989"/>
    </source>
</evidence>
<keyword evidence="18" id="KW-0325">Glycoprotein</keyword>
<keyword evidence="13" id="KW-0418">Kinase</keyword>
<evidence type="ECO:0000313" key="24">
    <source>
        <dbReference type="EMBL" id="KAG8378394.1"/>
    </source>
</evidence>
<dbReference type="PROSITE" id="PS00108">
    <property type="entry name" value="PROTEIN_KINASE_ST"/>
    <property type="match status" value="1"/>
</dbReference>
<evidence type="ECO:0000256" key="18">
    <source>
        <dbReference type="ARBA" id="ARBA00023180"/>
    </source>
</evidence>
<evidence type="ECO:0000256" key="16">
    <source>
        <dbReference type="ARBA" id="ARBA00023136"/>
    </source>
</evidence>
<keyword evidence="5" id="KW-0723">Serine/threonine-protein kinase</keyword>
<evidence type="ECO:0000256" key="3">
    <source>
        <dbReference type="ARBA" id="ARBA00012513"/>
    </source>
</evidence>
<feature type="transmembrane region" description="Helical" evidence="22">
    <location>
        <begin position="225"/>
        <end position="249"/>
    </location>
</feature>
<evidence type="ECO:0000256" key="22">
    <source>
        <dbReference type="SAM" id="Phobius"/>
    </source>
</evidence>
<dbReference type="PANTHER" id="PTHR27008">
    <property type="entry name" value="OS04G0122200 PROTEIN"/>
    <property type="match status" value="1"/>
</dbReference>
<keyword evidence="8" id="KW-0808">Transferase</keyword>
<evidence type="ECO:0000256" key="9">
    <source>
        <dbReference type="ARBA" id="ARBA00022692"/>
    </source>
</evidence>
<evidence type="ECO:0000256" key="4">
    <source>
        <dbReference type="ARBA" id="ARBA00022475"/>
    </source>
</evidence>
<keyword evidence="4" id="KW-1003">Cell membrane</keyword>
<dbReference type="GO" id="GO:0005524">
    <property type="term" value="F:ATP binding"/>
    <property type="evidence" value="ECO:0007669"/>
    <property type="project" value="UniProtKB-UniRule"/>
</dbReference>
<keyword evidence="17" id="KW-0675">Receptor</keyword>
<comment type="subcellular location">
    <subcellularLocation>
        <location evidence="1">Cell membrane</location>
        <topology evidence="1">Single-pass membrane protein</topology>
    </subcellularLocation>
</comment>
<dbReference type="PROSITE" id="PS00107">
    <property type="entry name" value="PROTEIN_KINASE_ATP"/>
    <property type="match status" value="1"/>
</dbReference>
<evidence type="ECO:0000256" key="10">
    <source>
        <dbReference type="ARBA" id="ARBA00022729"/>
    </source>
</evidence>
<evidence type="ECO:0000256" key="13">
    <source>
        <dbReference type="ARBA" id="ARBA00022777"/>
    </source>
</evidence>
<keyword evidence="9 22" id="KW-0812">Transmembrane</keyword>
<evidence type="ECO:0000256" key="2">
    <source>
        <dbReference type="ARBA" id="ARBA00009592"/>
    </source>
</evidence>
<dbReference type="InterPro" id="IPR001611">
    <property type="entry name" value="Leu-rich_rpt"/>
</dbReference>
<evidence type="ECO:0000256" key="20">
    <source>
        <dbReference type="ARBA" id="ARBA00048679"/>
    </source>
</evidence>
<dbReference type="InterPro" id="IPR000719">
    <property type="entry name" value="Prot_kinase_dom"/>
</dbReference>
<evidence type="ECO:0000256" key="19">
    <source>
        <dbReference type="ARBA" id="ARBA00047899"/>
    </source>
</evidence>
<feature type="transmembrane region" description="Helical" evidence="22">
    <location>
        <begin position="6"/>
        <end position="24"/>
    </location>
</feature>
<evidence type="ECO:0000256" key="14">
    <source>
        <dbReference type="ARBA" id="ARBA00022840"/>
    </source>
</evidence>
<dbReference type="FunFam" id="1.10.510.10:FF:000358">
    <property type="entry name" value="Putative leucine-rich repeat receptor-like serine/threonine-protein kinase"/>
    <property type="match status" value="1"/>
</dbReference>
<evidence type="ECO:0000256" key="5">
    <source>
        <dbReference type="ARBA" id="ARBA00022527"/>
    </source>
</evidence>
<keyword evidence="16 22" id="KW-0472">Membrane</keyword>
<comment type="caution">
    <text evidence="24">The sequence shown here is derived from an EMBL/GenBank/DDBJ whole genome shotgun (WGS) entry which is preliminary data.</text>
</comment>
<dbReference type="AlphaFoldDB" id="A0AAV6XE82"/>
<accession>A0AAV6XE82</accession>
<dbReference type="InterPro" id="IPR051809">
    <property type="entry name" value="Plant_receptor-like_S/T_kinase"/>
</dbReference>
<evidence type="ECO:0000256" key="6">
    <source>
        <dbReference type="ARBA" id="ARBA00022553"/>
    </source>
</evidence>
<dbReference type="PANTHER" id="PTHR27008:SF585">
    <property type="entry name" value="PROTEIN KINASE DOMAIN-CONTAINING PROTEIN"/>
    <property type="match status" value="1"/>
</dbReference>
<evidence type="ECO:0000256" key="8">
    <source>
        <dbReference type="ARBA" id="ARBA00022679"/>
    </source>
</evidence>
<dbReference type="FunFam" id="3.80.10.10:FF:000111">
    <property type="entry name" value="LRR receptor-like serine/threonine-protein kinase ERECTA"/>
    <property type="match status" value="1"/>
</dbReference>
<evidence type="ECO:0000256" key="7">
    <source>
        <dbReference type="ARBA" id="ARBA00022614"/>
    </source>
</evidence>
<dbReference type="SUPFAM" id="SSF52058">
    <property type="entry name" value="L domain-like"/>
    <property type="match status" value="1"/>
</dbReference>
<dbReference type="InterPro" id="IPR008271">
    <property type="entry name" value="Ser/Thr_kinase_AS"/>
</dbReference>
<name>A0AAV6XE82_9LAMI</name>
<keyword evidence="7" id="KW-0433">Leucine-rich repeat</keyword>
<dbReference type="SMART" id="SM00220">
    <property type="entry name" value="S_TKc"/>
    <property type="match status" value="1"/>
</dbReference>
<comment type="catalytic activity">
    <reaction evidence="19">
        <text>L-threonyl-[protein] + ATP = O-phospho-L-threonyl-[protein] + ADP + H(+)</text>
        <dbReference type="Rhea" id="RHEA:46608"/>
        <dbReference type="Rhea" id="RHEA-COMP:11060"/>
        <dbReference type="Rhea" id="RHEA-COMP:11605"/>
        <dbReference type="ChEBI" id="CHEBI:15378"/>
        <dbReference type="ChEBI" id="CHEBI:30013"/>
        <dbReference type="ChEBI" id="CHEBI:30616"/>
        <dbReference type="ChEBI" id="CHEBI:61977"/>
        <dbReference type="ChEBI" id="CHEBI:456216"/>
        <dbReference type="EC" id="2.7.11.1"/>
    </reaction>
</comment>
<evidence type="ECO:0000256" key="21">
    <source>
        <dbReference type="PROSITE-ProRule" id="PRU10141"/>
    </source>
</evidence>
<dbReference type="GO" id="GO:0004674">
    <property type="term" value="F:protein serine/threonine kinase activity"/>
    <property type="evidence" value="ECO:0007669"/>
    <property type="project" value="UniProtKB-KW"/>
</dbReference>
<dbReference type="Gene3D" id="3.30.200.20">
    <property type="entry name" value="Phosphorylase Kinase, domain 1"/>
    <property type="match status" value="1"/>
</dbReference>
<keyword evidence="12 21" id="KW-0547">Nucleotide-binding</keyword>
<evidence type="ECO:0000256" key="12">
    <source>
        <dbReference type="ARBA" id="ARBA00022741"/>
    </source>
</evidence>
<dbReference type="Pfam" id="PF00560">
    <property type="entry name" value="LRR_1"/>
    <property type="match status" value="1"/>
</dbReference>
<dbReference type="PROSITE" id="PS50011">
    <property type="entry name" value="PROTEIN_KINASE_DOM"/>
    <property type="match status" value="1"/>
</dbReference>
<organism evidence="24 25">
    <name type="scientific">Buddleja alternifolia</name>
    <dbReference type="NCBI Taxonomy" id="168488"/>
    <lineage>
        <taxon>Eukaryota</taxon>
        <taxon>Viridiplantae</taxon>
        <taxon>Streptophyta</taxon>
        <taxon>Embryophyta</taxon>
        <taxon>Tracheophyta</taxon>
        <taxon>Spermatophyta</taxon>
        <taxon>Magnoliopsida</taxon>
        <taxon>eudicotyledons</taxon>
        <taxon>Gunneridae</taxon>
        <taxon>Pentapetalae</taxon>
        <taxon>asterids</taxon>
        <taxon>lamiids</taxon>
        <taxon>Lamiales</taxon>
        <taxon>Scrophulariaceae</taxon>
        <taxon>Buddlejeae</taxon>
        <taxon>Buddleja</taxon>
    </lineage>
</organism>
<dbReference type="Pfam" id="PF13855">
    <property type="entry name" value="LRR_8"/>
    <property type="match status" value="1"/>
</dbReference>
<feature type="domain" description="Protein kinase" evidence="23">
    <location>
        <begin position="284"/>
        <end position="552"/>
    </location>
</feature>
<dbReference type="EMBL" id="WHWC01000008">
    <property type="protein sequence ID" value="KAG8378394.1"/>
    <property type="molecule type" value="Genomic_DNA"/>
</dbReference>
<proteinExistence type="inferred from homology"/>
<keyword evidence="11" id="KW-0677">Repeat</keyword>
<protein>
    <recommendedName>
        <fullName evidence="3">non-specific serine/threonine protein kinase</fullName>
        <ecNumber evidence="3">2.7.11.1</ecNumber>
    </recommendedName>
</protein>
<keyword evidence="25" id="KW-1185">Reference proteome</keyword>
<reference evidence="24" key="1">
    <citation type="submission" date="2019-10" db="EMBL/GenBank/DDBJ databases">
        <authorList>
            <person name="Zhang R."/>
            <person name="Pan Y."/>
            <person name="Wang J."/>
            <person name="Ma R."/>
            <person name="Yu S."/>
        </authorList>
    </citation>
    <scope>NUCLEOTIDE SEQUENCE</scope>
    <source>
        <strain evidence="24">LA-IB0</strain>
        <tissue evidence="24">Leaf</tissue>
    </source>
</reference>
<dbReference type="FunFam" id="3.30.200.20:FF:000661">
    <property type="entry name" value="Serine-threonine protein kinase plant-type"/>
    <property type="match status" value="1"/>
</dbReference>
<dbReference type="GO" id="GO:0005886">
    <property type="term" value="C:plasma membrane"/>
    <property type="evidence" value="ECO:0007669"/>
    <property type="project" value="UniProtKB-SubCell"/>
</dbReference>
<dbReference type="Gene3D" id="1.10.510.10">
    <property type="entry name" value="Transferase(Phosphotransferase) domain 1"/>
    <property type="match status" value="1"/>
</dbReference>
<dbReference type="Gene3D" id="3.80.10.10">
    <property type="entry name" value="Ribonuclease Inhibitor"/>
    <property type="match status" value="1"/>
</dbReference>
<dbReference type="Proteomes" id="UP000826271">
    <property type="component" value="Unassembled WGS sequence"/>
</dbReference>
<evidence type="ECO:0000259" key="23">
    <source>
        <dbReference type="PROSITE" id="PS50011"/>
    </source>
</evidence>
<comment type="similarity">
    <text evidence="2">Belongs to the RLP family.</text>
</comment>
<keyword evidence="10" id="KW-0732">Signal</keyword>
<keyword evidence="14 21" id="KW-0067">ATP-binding</keyword>
<comment type="catalytic activity">
    <reaction evidence="20">
        <text>L-seryl-[protein] + ATP = O-phospho-L-seryl-[protein] + ADP + H(+)</text>
        <dbReference type="Rhea" id="RHEA:17989"/>
        <dbReference type="Rhea" id="RHEA-COMP:9863"/>
        <dbReference type="Rhea" id="RHEA-COMP:11604"/>
        <dbReference type="ChEBI" id="CHEBI:15378"/>
        <dbReference type="ChEBI" id="CHEBI:29999"/>
        <dbReference type="ChEBI" id="CHEBI:30616"/>
        <dbReference type="ChEBI" id="CHEBI:83421"/>
        <dbReference type="ChEBI" id="CHEBI:456216"/>
        <dbReference type="EC" id="2.7.11.1"/>
    </reaction>
</comment>
<sequence length="557" mass="62063">MACQEAFHLIFIIIFPISGGFIFSQIDLLAEACRPYKAVTSFGLCIYRTINSQSPDGVVDAVAHASKLLEGYSGEVPSELVDGYISSEINNLKALIILDLSWNQFSGDIPSSIGSIESLVTLSFAHNNLQGNISQFLGDLRGLESLNLSNNNFSGLIPRSLETLNYLQYFDVSHNRLEGEIPTGGRFGNFTAQSFTQNYALCGVARLQVPPCENQTVKRSNSKHVLLITYIAVPIISAIFIVAIIIWFIRRRKVKKNQLHVEISPLLSWRRVSYQELVQATKDFNEMNLLGDGSFGSVFTGTLSDGLNIAVKKFNLQLENAIKSFDIECEVLSKIRHRNLVQVVSCCSNLDFKALVLEYMPNGSLGKWLYSHNYCLDLVQRLNIGNTFPIVHRDLKPSNVLLDEDMNAHVGDFGISKFFGEGEAFSQTITLATIGYMAPEYGSEGNVSTKGDVYSYGILLLEMFTRKKPTDDMFSKEMSLKDWVSEALQEHAAIEVVAPGLMETEDQHFSEKEECISSVFGLAMECLVILPEERINMTQTVAKLEKIRATFLASISR</sequence>
<dbReference type="SUPFAM" id="SSF56112">
    <property type="entry name" value="Protein kinase-like (PK-like)"/>
    <property type="match status" value="1"/>
</dbReference>
<dbReference type="InterPro" id="IPR032675">
    <property type="entry name" value="LRR_dom_sf"/>
</dbReference>
<dbReference type="InterPro" id="IPR017441">
    <property type="entry name" value="Protein_kinase_ATP_BS"/>
</dbReference>
<feature type="binding site" evidence="21">
    <location>
        <position position="313"/>
    </location>
    <ligand>
        <name>ATP</name>
        <dbReference type="ChEBI" id="CHEBI:30616"/>
    </ligand>
</feature>
<gene>
    <name evidence="24" type="ORF">BUALT_Bualt08G0132900</name>
</gene>
<dbReference type="Pfam" id="PF00069">
    <property type="entry name" value="Pkinase"/>
    <property type="match status" value="1"/>
</dbReference>
<keyword evidence="6" id="KW-0597">Phosphoprotein</keyword>
<evidence type="ECO:0000256" key="17">
    <source>
        <dbReference type="ARBA" id="ARBA00023170"/>
    </source>
</evidence>
<evidence type="ECO:0000313" key="25">
    <source>
        <dbReference type="Proteomes" id="UP000826271"/>
    </source>
</evidence>
<evidence type="ECO:0000256" key="11">
    <source>
        <dbReference type="ARBA" id="ARBA00022737"/>
    </source>
</evidence>
<dbReference type="InterPro" id="IPR011009">
    <property type="entry name" value="Kinase-like_dom_sf"/>
</dbReference>
<dbReference type="EC" id="2.7.11.1" evidence="3"/>